<keyword evidence="3" id="KW-1185">Reference proteome</keyword>
<evidence type="ECO:0000256" key="1">
    <source>
        <dbReference type="SAM" id="Phobius"/>
    </source>
</evidence>
<keyword evidence="1" id="KW-0812">Transmembrane</keyword>
<proteinExistence type="predicted"/>
<accession>A0A0H4QJD1</accession>
<dbReference type="AlphaFoldDB" id="A0A0H4QJD1"/>
<dbReference type="PATRIC" id="fig|1007676.4.peg.2250"/>
<keyword evidence="1" id="KW-0472">Membrane</keyword>
<name>A0A0H4QJD1_9LACO</name>
<organism evidence="2 3">
    <name type="scientific">Companilactobacillus ginsenosidimutans</name>
    <dbReference type="NCBI Taxonomy" id="1007676"/>
    <lineage>
        <taxon>Bacteria</taxon>
        <taxon>Bacillati</taxon>
        <taxon>Bacillota</taxon>
        <taxon>Bacilli</taxon>
        <taxon>Lactobacillales</taxon>
        <taxon>Lactobacillaceae</taxon>
        <taxon>Companilactobacillus</taxon>
    </lineage>
</organism>
<dbReference type="RefSeq" id="WP_048705769.1">
    <property type="nucleotide sequence ID" value="NZ_CP012034.1"/>
</dbReference>
<evidence type="ECO:0000313" key="2">
    <source>
        <dbReference type="EMBL" id="AKP68027.1"/>
    </source>
</evidence>
<dbReference type="KEGG" id="lgn:ABM34_11115"/>
<dbReference type="Proteomes" id="UP000036106">
    <property type="component" value="Chromosome"/>
</dbReference>
<sequence>MDDHKKYTSFKIAFGFLLVSTIILSFSKKSRVDLIISLMSALAVAAIYLYFKLIDLMDKHKKLHKTNHV</sequence>
<reference evidence="3" key="1">
    <citation type="submission" date="2015-07" db="EMBL/GenBank/DDBJ databases">
        <title>Lactobacillus ginsenosidimutans/EMML 3141/ whole genome sequencing.</title>
        <authorList>
            <person name="Kim M.K."/>
            <person name="Im W.-T."/>
            <person name="Srinivasan S."/>
            <person name="Lee J.-J."/>
        </authorList>
    </citation>
    <scope>NUCLEOTIDE SEQUENCE [LARGE SCALE GENOMIC DNA]</scope>
    <source>
        <strain evidence="3">EMML 3041</strain>
    </source>
</reference>
<evidence type="ECO:0000313" key="3">
    <source>
        <dbReference type="Proteomes" id="UP000036106"/>
    </source>
</evidence>
<gene>
    <name evidence="2" type="ORF">ABM34_11115</name>
</gene>
<dbReference type="EMBL" id="CP012034">
    <property type="protein sequence ID" value="AKP68027.1"/>
    <property type="molecule type" value="Genomic_DNA"/>
</dbReference>
<feature type="transmembrane region" description="Helical" evidence="1">
    <location>
        <begin position="12"/>
        <end position="28"/>
    </location>
</feature>
<dbReference type="OrthoDB" id="9956088at2"/>
<feature type="transmembrane region" description="Helical" evidence="1">
    <location>
        <begin position="34"/>
        <end position="51"/>
    </location>
</feature>
<protein>
    <submittedName>
        <fullName evidence="2">Uncharacterized protein</fullName>
    </submittedName>
</protein>
<keyword evidence="1" id="KW-1133">Transmembrane helix</keyword>